<evidence type="ECO:0000256" key="5">
    <source>
        <dbReference type="SAM" id="MobiDB-lite"/>
    </source>
</evidence>
<dbReference type="InterPro" id="IPR051533">
    <property type="entry name" value="WaaL-like"/>
</dbReference>
<dbReference type="eggNOG" id="COG3307">
    <property type="taxonomic scope" value="Bacteria"/>
</dbReference>
<keyword evidence="3 6" id="KW-1133">Transmembrane helix</keyword>
<name>A0A157NLC7_9BORD</name>
<evidence type="ECO:0000256" key="4">
    <source>
        <dbReference type="ARBA" id="ARBA00023136"/>
    </source>
</evidence>
<gene>
    <name evidence="8" type="ORF">SAMEA3906487_02437</name>
</gene>
<comment type="subcellular location">
    <subcellularLocation>
        <location evidence="1">Membrane</location>
        <topology evidence="1">Multi-pass membrane protein</topology>
    </subcellularLocation>
</comment>
<feature type="transmembrane region" description="Helical" evidence="6">
    <location>
        <begin position="212"/>
        <end position="240"/>
    </location>
</feature>
<evidence type="ECO:0000313" key="9">
    <source>
        <dbReference type="Proteomes" id="UP000076825"/>
    </source>
</evidence>
<feature type="transmembrane region" description="Helical" evidence="6">
    <location>
        <begin position="115"/>
        <end position="133"/>
    </location>
</feature>
<feature type="transmembrane region" description="Helical" evidence="6">
    <location>
        <begin position="361"/>
        <end position="381"/>
    </location>
</feature>
<feature type="region of interest" description="Disordered" evidence="5">
    <location>
        <begin position="441"/>
        <end position="462"/>
    </location>
</feature>
<organism evidence="8 9">
    <name type="scientific">Bordetella trematum</name>
    <dbReference type="NCBI Taxonomy" id="123899"/>
    <lineage>
        <taxon>Bacteria</taxon>
        <taxon>Pseudomonadati</taxon>
        <taxon>Pseudomonadota</taxon>
        <taxon>Betaproteobacteria</taxon>
        <taxon>Burkholderiales</taxon>
        <taxon>Alcaligenaceae</taxon>
        <taxon>Bordetella</taxon>
    </lineage>
</organism>
<dbReference type="GeneID" id="56590305"/>
<dbReference type="EMBL" id="LT546645">
    <property type="protein sequence ID" value="SAI70762.1"/>
    <property type="molecule type" value="Genomic_DNA"/>
</dbReference>
<dbReference type="OrthoDB" id="115889at2"/>
<reference evidence="8 9" key="1">
    <citation type="submission" date="2016-04" db="EMBL/GenBank/DDBJ databases">
        <authorList>
            <consortium name="Pathogen Informatics"/>
        </authorList>
    </citation>
    <scope>NUCLEOTIDE SEQUENCE [LARGE SCALE GENOMIC DNA]</scope>
    <source>
        <strain evidence="8 9">H044680328</strain>
    </source>
</reference>
<keyword evidence="4 6" id="KW-0472">Membrane</keyword>
<evidence type="ECO:0000256" key="3">
    <source>
        <dbReference type="ARBA" id="ARBA00022989"/>
    </source>
</evidence>
<feature type="transmembrane region" description="Helical" evidence="6">
    <location>
        <begin position="90"/>
        <end position="108"/>
    </location>
</feature>
<feature type="transmembrane region" description="Helical" evidence="6">
    <location>
        <begin position="139"/>
        <end position="161"/>
    </location>
</feature>
<sequence>MRPLSSSPPFADGQSRGERWAVWLLIGLSLLFAIVPDTLSMNELGPEANHTITQGSMLRQVQYGSLFLGAAVMVWRHLSTAWRNLRAANLFLLLLVAYCLLSMTWSLYPSITIKRTVIFAGLVLIGLAVAPPISEPRQFLRVVMGTFTFILLVSFLVVIFVPRVGVDSFLGNAWRGITWQKNVMGAIAGVAALLWLREWLMNPHHRGLTFLGMLFCAFMMVMSKSATSILVTTLGAGLYMMTRHRLFGGRHAGQIVVLAALLALLYAVLLFFVVAGRMPGVGDIVGPVTALFNKSSDLTGRGEIWDMMEIAIDQRPLLGTGYGAFWTGEGGPAQFIIDKLGWVPAHGHNGYLDILLDMGEVGMALFIGCLLWHVTGIVKLFRIDREDAAMHLAILFIILVSNISETQILRDTSFQNILFIYSSLAISGRLASVRAQRRAAELAAQPPRPTAPRFVSQRRAGA</sequence>
<evidence type="ECO:0000259" key="7">
    <source>
        <dbReference type="Pfam" id="PF04932"/>
    </source>
</evidence>
<evidence type="ECO:0000256" key="2">
    <source>
        <dbReference type="ARBA" id="ARBA00022692"/>
    </source>
</evidence>
<feature type="transmembrane region" description="Helical" evidence="6">
    <location>
        <begin position="182"/>
        <end position="200"/>
    </location>
</feature>
<dbReference type="GO" id="GO:0016020">
    <property type="term" value="C:membrane"/>
    <property type="evidence" value="ECO:0007669"/>
    <property type="project" value="UniProtKB-SubCell"/>
</dbReference>
<dbReference type="PATRIC" id="fig|123899.6.peg.2424"/>
<dbReference type="PANTHER" id="PTHR37422:SF17">
    <property type="entry name" value="O-ANTIGEN LIGASE"/>
    <property type="match status" value="1"/>
</dbReference>
<accession>A0A157NLC7</accession>
<feature type="transmembrane region" description="Helical" evidence="6">
    <location>
        <begin position="20"/>
        <end position="39"/>
    </location>
</feature>
<dbReference type="STRING" id="123899.SAMEA3906487_02437"/>
<feature type="domain" description="O-antigen ligase-related" evidence="7">
    <location>
        <begin position="212"/>
        <end position="367"/>
    </location>
</feature>
<proteinExistence type="predicted"/>
<evidence type="ECO:0000256" key="1">
    <source>
        <dbReference type="ARBA" id="ARBA00004141"/>
    </source>
</evidence>
<dbReference type="RefSeq" id="WP_025518107.1">
    <property type="nucleotide sequence ID" value="NZ_CP016340.1"/>
</dbReference>
<dbReference type="InterPro" id="IPR007016">
    <property type="entry name" value="O-antigen_ligase-rel_domated"/>
</dbReference>
<dbReference type="Proteomes" id="UP000076825">
    <property type="component" value="Chromosome 1"/>
</dbReference>
<dbReference type="KEGG" id="btrm:SAMEA390648702437"/>
<feature type="transmembrane region" description="Helical" evidence="6">
    <location>
        <begin position="252"/>
        <end position="275"/>
    </location>
</feature>
<dbReference type="Pfam" id="PF04932">
    <property type="entry name" value="Wzy_C"/>
    <property type="match status" value="1"/>
</dbReference>
<evidence type="ECO:0000313" key="8">
    <source>
        <dbReference type="EMBL" id="SAI70762.1"/>
    </source>
</evidence>
<keyword evidence="9" id="KW-1185">Reference proteome</keyword>
<protein>
    <submittedName>
        <fullName evidence="8">Capsular polysaccharide biosynthesis protein</fullName>
    </submittedName>
</protein>
<evidence type="ECO:0000256" key="6">
    <source>
        <dbReference type="SAM" id="Phobius"/>
    </source>
</evidence>
<feature type="transmembrane region" description="Helical" evidence="6">
    <location>
        <begin position="60"/>
        <end position="78"/>
    </location>
</feature>
<dbReference type="PANTHER" id="PTHR37422">
    <property type="entry name" value="TEICHURONIC ACID BIOSYNTHESIS PROTEIN TUAE"/>
    <property type="match status" value="1"/>
</dbReference>
<dbReference type="AlphaFoldDB" id="A0A157NLC7"/>
<keyword evidence="2 6" id="KW-0812">Transmembrane</keyword>